<evidence type="ECO:0000256" key="1">
    <source>
        <dbReference type="SAM" id="SignalP"/>
    </source>
</evidence>
<organism evidence="2 3">
    <name type="scientific">Lacibacter luteus</name>
    <dbReference type="NCBI Taxonomy" id="2508719"/>
    <lineage>
        <taxon>Bacteria</taxon>
        <taxon>Pseudomonadati</taxon>
        <taxon>Bacteroidota</taxon>
        <taxon>Chitinophagia</taxon>
        <taxon>Chitinophagales</taxon>
        <taxon>Chitinophagaceae</taxon>
        <taxon>Lacibacter</taxon>
    </lineage>
</organism>
<dbReference type="PROSITE" id="PS51257">
    <property type="entry name" value="PROKAR_LIPOPROTEIN"/>
    <property type="match status" value="1"/>
</dbReference>
<dbReference type="OrthoDB" id="5524063at2"/>
<evidence type="ECO:0008006" key="4">
    <source>
        <dbReference type="Google" id="ProtNLM"/>
    </source>
</evidence>
<comment type="caution">
    <text evidence="2">The sequence shown here is derived from an EMBL/GenBank/DDBJ whole genome shotgun (WGS) entry which is preliminary data.</text>
</comment>
<feature type="chain" id="PRO_5020884812" description="YtxH domain-containing protein" evidence="1">
    <location>
        <begin position="19"/>
        <end position="94"/>
    </location>
</feature>
<evidence type="ECO:0000313" key="3">
    <source>
        <dbReference type="Proteomes" id="UP000290204"/>
    </source>
</evidence>
<feature type="signal peptide" evidence="1">
    <location>
        <begin position="1"/>
        <end position="18"/>
    </location>
</feature>
<gene>
    <name evidence="2" type="ORF">ESA94_04465</name>
</gene>
<name>A0A4Q1CML7_9BACT</name>
<dbReference type="AlphaFoldDB" id="A0A4Q1CML7"/>
<reference evidence="2 3" key="1">
    <citation type="submission" date="2019-01" db="EMBL/GenBank/DDBJ databases">
        <title>Lacibacter sp. strain TTM-7.</title>
        <authorList>
            <person name="Chen W.-M."/>
        </authorList>
    </citation>
    <scope>NUCLEOTIDE SEQUENCE [LARGE SCALE GENOMIC DNA]</scope>
    <source>
        <strain evidence="2 3">TTM-7</strain>
    </source>
</reference>
<keyword evidence="1" id="KW-0732">Signal</keyword>
<accession>A0A4Q1CML7</accession>
<sequence length="94" mass="10187">MKRLVLVLMAASFLTACGSNEQKSDNEKAGADSGVIDKAQEGMNEVIDTMQSKGDKLADTLKKHVIEPVKADVKKAGEKIKEAANEVKEKVKQE</sequence>
<evidence type="ECO:0000313" key="2">
    <source>
        <dbReference type="EMBL" id="RXK62270.1"/>
    </source>
</evidence>
<dbReference type="EMBL" id="SDHW01000001">
    <property type="protein sequence ID" value="RXK62270.1"/>
    <property type="molecule type" value="Genomic_DNA"/>
</dbReference>
<dbReference type="RefSeq" id="WP_129129641.1">
    <property type="nucleotide sequence ID" value="NZ_SDHW01000001.1"/>
</dbReference>
<keyword evidence="3" id="KW-1185">Reference proteome</keyword>
<proteinExistence type="predicted"/>
<dbReference type="Proteomes" id="UP000290204">
    <property type="component" value="Unassembled WGS sequence"/>
</dbReference>
<protein>
    <recommendedName>
        <fullName evidence="4">YtxH domain-containing protein</fullName>
    </recommendedName>
</protein>